<keyword evidence="4 6" id="KW-0548">Nucleotidyltransferase</keyword>
<feature type="binding site" evidence="6">
    <location>
        <begin position="19"/>
        <end position="21"/>
    </location>
    <ligand>
        <name>NAD(+)</name>
        <dbReference type="ChEBI" id="CHEBI:57540"/>
    </ligand>
</feature>
<dbReference type="GO" id="GO:0016779">
    <property type="term" value="F:nucleotidyltransferase activity"/>
    <property type="evidence" value="ECO:0007669"/>
    <property type="project" value="UniProtKB-UniRule"/>
</dbReference>
<reference evidence="8 9" key="1">
    <citation type="submission" date="2018-06" db="EMBL/GenBank/DDBJ databases">
        <title>Sphaerisporangium craniellae sp. nov., isolated from a marine sponge in the South China Sea.</title>
        <authorList>
            <person name="Li L."/>
        </authorList>
    </citation>
    <scope>NUCLEOTIDE SEQUENCE [LARGE SCALE GENOMIC DNA]</scope>
    <source>
        <strain evidence="8 9">LHW63015</strain>
    </source>
</reference>
<feature type="domain" description="DarT" evidence="7">
    <location>
        <begin position="15"/>
        <end position="202"/>
    </location>
</feature>
<evidence type="ECO:0000259" key="7">
    <source>
        <dbReference type="PROSITE" id="PS52018"/>
    </source>
</evidence>
<evidence type="ECO:0000256" key="4">
    <source>
        <dbReference type="ARBA" id="ARBA00022695"/>
    </source>
</evidence>
<comment type="catalytic activity">
    <reaction evidence="6">
        <text>a thymidine in DNA + NAD(+) = an N-(ADP-alpha-D-ribosyl)-thymidine in DNA + nicotinamide + H(+)</text>
        <dbReference type="Rhea" id="RHEA:71651"/>
        <dbReference type="Rhea" id="RHEA-COMP:13556"/>
        <dbReference type="Rhea" id="RHEA-COMP:18051"/>
        <dbReference type="ChEBI" id="CHEBI:15378"/>
        <dbReference type="ChEBI" id="CHEBI:17154"/>
        <dbReference type="ChEBI" id="CHEBI:57540"/>
        <dbReference type="ChEBI" id="CHEBI:137386"/>
        <dbReference type="ChEBI" id="CHEBI:191199"/>
    </reaction>
</comment>
<comment type="similarity">
    <text evidence="6">Belongs to the DarT ADP-ribosyltransferase family.</text>
</comment>
<comment type="caution">
    <text evidence="6">Lacks conserved residue(s) required for the propagation of feature annotation.</text>
</comment>
<dbReference type="GO" id="GO:0003677">
    <property type="term" value="F:DNA binding"/>
    <property type="evidence" value="ECO:0007669"/>
    <property type="project" value="UniProtKB-UniRule"/>
</dbReference>
<keyword evidence="9" id="KW-1185">Reference proteome</keyword>
<gene>
    <name evidence="8" type="ORF">DP939_01985</name>
</gene>
<dbReference type="EMBL" id="QMEY01000001">
    <property type="protein sequence ID" value="RBQ21503.1"/>
    <property type="molecule type" value="Genomic_DNA"/>
</dbReference>
<comment type="caution">
    <text evidence="8">The sequence shown here is derived from an EMBL/GenBank/DDBJ whole genome shotgun (WGS) entry which is preliminary data.</text>
</comment>
<evidence type="ECO:0000256" key="6">
    <source>
        <dbReference type="PROSITE-ProRule" id="PRU01362"/>
    </source>
</evidence>
<organism evidence="8 9">
    <name type="scientific">Spongiactinospora rosea</name>
    <dbReference type="NCBI Taxonomy" id="2248750"/>
    <lineage>
        <taxon>Bacteria</taxon>
        <taxon>Bacillati</taxon>
        <taxon>Actinomycetota</taxon>
        <taxon>Actinomycetes</taxon>
        <taxon>Streptosporangiales</taxon>
        <taxon>Streptosporangiaceae</taxon>
        <taxon>Spongiactinospora</taxon>
    </lineage>
</organism>
<evidence type="ECO:0000256" key="5">
    <source>
        <dbReference type="ARBA" id="ARBA00023125"/>
    </source>
</evidence>
<dbReference type="GO" id="GO:0016757">
    <property type="term" value="F:glycosyltransferase activity"/>
    <property type="evidence" value="ECO:0007669"/>
    <property type="project" value="UniProtKB-UniRule"/>
</dbReference>
<keyword evidence="1 6" id="KW-1277">Toxin-antitoxin system</keyword>
<dbReference type="Proteomes" id="UP000253303">
    <property type="component" value="Unassembled WGS sequence"/>
</dbReference>
<name>A0A366M6Q4_9ACTN</name>
<dbReference type="Pfam" id="PF14487">
    <property type="entry name" value="DarT"/>
    <property type="match status" value="1"/>
</dbReference>
<evidence type="ECO:0000256" key="2">
    <source>
        <dbReference type="ARBA" id="ARBA00022676"/>
    </source>
</evidence>
<feature type="active site" evidence="6">
    <location>
        <position position="160"/>
    </location>
</feature>
<evidence type="ECO:0000313" key="9">
    <source>
        <dbReference type="Proteomes" id="UP000253303"/>
    </source>
</evidence>
<keyword evidence="3 6" id="KW-0808">Transferase</keyword>
<keyword evidence="5 6" id="KW-0238">DNA-binding</keyword>
<dbReference type="InterPro" id="IPR029494">
    <property type="entry name" value="DarT"/>
</dbReference>
<dbReference type="PROSITE" id="PS52018">
    <property type="entry name" value="DART"/>
    <property type="match status" value="1"/>
</dbReference>
<feature type="binding site" evidence="6">
    <location>
        <position position="57"/>
    </location>
    <ligand>
        <name>NAD(+)</name>
        <dbReference type="ChEBI" id="CHEBI:57540"/>
    </ligand>
</feature>
<proteinExistence type="inferred from homology"/>
<keyword evidence="2 6" id="KW-0328">Glycosyltransferase</keyword>
<dbReference type="AlphaFoldDB" id="A0A366M6Q4"/>
<feature type="active site" description="Proton acceptor" evidence="6">
    <location>
        <position position="57"/>
    </location>
</feature>
<evidence type="ECO:0000313" key="8">
    <source>
        <dbReference type="EMBL" id="RBQ21503.1"/>
    </source>
</evidence>
<evidence type="ECO:0000256" key="1">
    <source>
        <dbReference type="ARBA" id="ARBA00022649"/>
    </source>
</evidence>
<protein>
    <submittedName>
        <fullName evidence="8">DUF4433 domain-containing protein</fullName>
    </submittedName>
</protein>
<evidence type="ECO:0000256" key="3">
    <source>
        <dbReference type="ARBA" id="ARBA00022679"/>
    </source>
</evidence>
<sequence length="202" mass="22885">MDGGRGVGLDRSRVTELHYITHRANLASIVRLGILSHRRVTSLPHRSIADEEVQDRRRNKRVPNGLLIHEYANAYFDARNPMMYKRLDQRRELAVISIMPGILDLPGTVISDGNAASDGTLFSASPEGLTMLDEQRVYAEWWTDGDGMEKWERKRQRCAEVLVPDRIAPEYIRGCYVFNSEALPACRAAGLKAAVNKRVFFD</sequence>
<accession>A0A366M6Q4</accession>